<dbReference type="PANTHER" id="PTHR30244">
    <property type="entry name" value="TRANSAMINASE"/>
    <property type="match status" value="1"/>
</dbReference>
<comment type="caution">
    <text evidence="2">The sequence shown here is derived from an EMBL/GenBank/DDBJ whole genome shotgun (WGS) entry which is preliminary data.</text>
</comment>
<dbReference type="InterPro" id="IPR015422">
    <property type="entry name" value="PyrdxlP-dep_Trfase_small"/>
</dbReference>
<evidence type="ECO:0000256" key="1">
    <source>
        <dbReference type="RuleBase" id="RU004508"/>
    </source>
</evidence>
<dbReference type="Gene3D" id="3.40.640.10">
    <property type="entry name" value="Type I PLP-dependent aspartate aminotransferase-like (Major domain)"/>
    <property type="match status" value="1"/>
</dbReference>
<proteinExistence type="inferred from homology"/>
<dbReference type="InterPro" id="IPR015421">
    <property type="entry name" value="PyrdxlP-dep_Trfase_major"/>
</dbReference>
<protein>
    <submittedName>
        <fullName evidence="2">DegT/DnrJ/EryC1/StrS aminotransferase family protein</fullName>
    </submittedName>
</protein>
<dbReference type="OrthoDB" id="9810913at2"/>
<dbReference type="GO" id="GO:0030170">
    <property type="term" value="F:pyridoxal phosphate binding"/>
    <property type="evidence" value="ECO:0007669"/>
    <property type="project" value="TreeGrafter"/>
</dbReference>
<dbReference type="Proteomes" id="UP000255036">
    <property type="component" value="Unassembled WGS sequence"/>
</dbReference>
<keyword evidence="1" id="KW-0663">Pyridoxal phosphate</keyword>
<dbReference type="EMBL" id="QRCT01000051">
    <property type="protein sequence ID" value="RDU21874.1"/>
    <property type="molecule type" value="Genomic_DNA"/>
</dbReference>
<sequence length="314" mass="36523">MTTTITKTASMKENCFEPVLYFESAREAFKSLLDKLKEENATLLLPAYIGWSSNEGSGIYDPIIETKTDHVFYLLDENLNMNKEDIKEKMDQIQGKKVLLIVHYFGYIDPCYRDICHMALENDCYIIEDCAHALFTDYVDQKCGIYADAVFYSLHKMLPLSNGGMLKVKNHKFLVKEGIYQQVSPFSYDFKKIADIRKKNAQVLEERLSKLGRYITILRPEEKYKGQTPQTFPIRFKKVDKSEFYFELNAMDFGVVSLYHTMIEPLREKKYQMFMDIGNSILNLPVHQDATPEQMQQLCDNLEALLSGKIRNLQ</sequence>
<organism evidence="2 3">
    <name type="scientific">Anaerosacchariphilus polymeriproducens</name>
    <dbReference type="NCBI Taxonomy" id="1812858"/>
    <lineage>
        <taxon>Bacteria</taxon>
        <taxon>Bacillati</taxon>
        <taxon>Bacillota</taxon>
        <taxon>Clostridia</taxon>
        <taxon>Lachnospirales</taxon>
        <taxon>Lachnospiraceae</taxon>
        <taxon>Anaerosacchariphilus</taxon>
    </lineage>
</organism>
<keyword evidence="3" id="KW-1185">Reference proteome</keyword>
<dbReference type="AlphaFoldDB" id="A0A371AQQ8"/>
<evidence type="ECO:0000313" key="3">
    <source>
        <dbReference type="Proteomes" id="UP000255036"/>
    </source>
</evidence>
<dbReference type="PANTHER" id="PTHR30244:SF34">
    <property type="entry name" value="DTDP-4-AMINO-4,6-DIDEOXYGALACTOSE TRANSAMINASE"/>
    <property type="match status" value="1"/>
</dbReference>
<dbReference type="InterPro" id="IPR000653">
    <property type="entry name" value="DegT/StrS_aminotransferase"/>
</dbReference>
<name>A0A371AQQ8_9FIRM</name>
<dbReference type="GO" id="GO:0000271">
    <property type="term" value="P:polysaccharide biosynthetic process"/>
    <property type="evidence" value="ECO:0007669"/>
    <property type="project" value="TreeGrafter"/>
</dbReference>
<keyword evidence="2" id="KW-0808">Transferase</keyword>
<dbReference type="Gene3D" id="3.90.1150.10">
    <property type="entry name" value="Aspartate Aminotransferase, domain 1"/>
    <property type="match status" value="1"/>
</dbReference>
<gene>
    <name evidence="2" type="ORF">DWV06_17995</name>
</gene>
<accession>A0A371AQQ8</accession>
<dbReference type="SUPFAM" id="SSF53383">
    <property type="entry name" value="PLP-dependent transferases"/>
    <property type="match status" value="1"/>
</dbReference>
<comment type="similarity">
    <text evidence="1">Belongs to the DegT/DnrJ/EryC1 family.</text>
</comment>
<dbReference type="InterPro" id="IPR015424">
    <property type="entry name" value="PyrdxlP-dep_Trfase"/>
</dbReference>
<reference evidence="2 3" key="1">
    <citation type="submission" date="2018-07" db="EMBL/GenBank/DDBJ databases">
        <title>Anaerosacharophilus polymeroproducens gen. nov. sp. nov., an anaerobic bacterium isolated from salt field.</title>
        <authorList>
            <person name="Kim W."/>
            <person name="Yang S.-H."/>
            <person name="Oh J."/>
            <person name="Lee J.-H."/>
            <person name="Kwon K.K."/>
        </authorList>
    </citation>
    <scope>NUCLEOTIDE SEQUENCE [LARGE SCALE GENOMIC DNA]</scope>
    <source>
        <strain evidence="2 3">MCWD5</strain>
    </source>
</reference>
<dbReference type="Pfam" id="PF01041">
    <property type="entry name" value="DegT_DnrJ_EryC1"/>
    <property type="match status" value="1"/>
</dbReference>
<dbReference type="GO" id="GO:0008483">
    <property type="term" value="F:transaminase activity"/>
    <property type="evidence" value="ECO:0007669"/>
    <property type="project" value="UniProtKB-KW"/>
</dbReference>
<evidence type="ECO:0000313" key="2">
    <source>
        <dbReference type="EMBL" id="RDU21874.1"/>
    </source>
</evidence>
<dbReference type="RefSeq" id="WP_115483606.1">
    <property type="nucleotide sequence ID" value="NZ_QRCT01000051.1"/>
</dbReference>
<keyword evidence="2" id="KW-0032">Aminotransferase</keyword>